<dbReference type="OrthoDB" id="5432776at2"/>
<dbReference type="EMBL" id="QCXX01000008">
    <property type="protein sequence ID" value="PUV22002.1"/>
    <property type="molecule type" value="Genomic_DNA"/>
</dbReference>
<gene>
    <name evidence="1" type="ORF">DCO56_24005</name>
</gene>
<name>A0A363NMJ8_9SPHI</name>
<comment type="caution">
    <text evidence="1">The sequence shown here is derived from an EMBL/GenBank/DDBJ whole genome shotgun (WGS) entry which is preliminary data.</text>
</comment>
<dbReference type="InterPro" id="IPR025234">
    <property type="entry name" value="YjzH-like"/>
</dbReference>
<dbReference type="Proteomes" id="UP000250831">
    <property type="component" value="Unassembled WGS sequence"/>
</dbReference>
<accession>A0A363NMJ8</accession>
<reference evidence="1 2" key="1">
    <citation type="submission" date="2018-04" db="EMBL/GenBank/DDBJ databases">
        <title>Sphingobacterium sp. M46 Genome.</title>
        <authorList>
            <person name="Cheng J."/>
            <person name="Li Y."/>
        </authorList>
    </citation>
    <scope>NUCLEOTIDE SEQUENCE [LARGE SCALE GENOMIC DNA]</scope>
    <source>
        <strain evidence="1 2">M46</strain>
    </source>
</reference>
<dbReference type="Pfam" id="PF13783">
    <property type="entry name" value="DUF4177"/>
    <property type="match status" value="1"/>
</dbReference>
<keyword evidence="2" id="KW-1185">Reference proteome</keyword>
<protein>
    <submittedName>
        <fullName evidence="1">DUF4177 domain-containing protein</fullName>
    </submittedName>
</protein>
<dbReference type="AlphaFoldDB" id="A0A363NMJ8"/>
<evidence type="ECO:0000313" key="1">
    <source>
        <dbReference type="EMBL" id="PUV22002.1"/>
    </source>
</evidence>
<evidence type="ECO:0000313" key="2">
    <source>
        <dbReference type="Proteomes" id="UP000250831"/>
    </source>
</evidence>
<sequence>MAMRKFEYKTIKIEPQGFWGTKLDSDKIDKILNDLGDQGWELVAMQDLEMNGNSWSFHYTFKREKI</sequence>
<organism evidence="1 2">
    <name type="scientific">Sphingobacterium athyrii</name>
    <dbReference type="NCBI Taxonomy" id="2152717"/>
    <lineage>
        <taxon>Bacteria</taxon>
        <taxon>Pseudomonadati</taxon>
        <taxon>Bacteroidota</taxon>
        <taxon>Sphingobacteriia</taxon>
        <taxon>Sphingobacteriales</taxon>
        <taxon>Sphingobacteriaceae</taxon>
        <taxon>Sphingobacterium</taxon>
    </lineage>
</organism>
<proteinExistence type="predicted"/>